<evidence type="ECO:0000313" key="2">
    <source>
        <dbReference type="Proteomes" id="UP000218418"/>
    </source>
</evidence>
<proteinExistence type="predicted"/>
<name>A0A1Z4LY29_9CYAN</name>
<accession>A0A1Z4LY29</accession>
<organism evidence="1 2">
    <name type="scientific">Calothrix parasitica NIES-267</name>
    <dbReference type="NCBI Taxonomy" id="1973488"/>
    <lineage>
        <taxon>Bacteria</taxon>
        <taxon>Bacillati</taxon>
        <taxon>Cyanobacteriota</taxon>
        <taxon>Cyanophyceae</taxon>
        <taxon>Nostocales</taxon>
        <taxon>Calotrichaceae</taxon>
        <taxon>Calothrix</taxon>
    </lineage>
</organism>
<protein>
    <submittedName>
        <fullName evidence="1">Uncharacterized protein</fullName>
    </submittedName>
</protein>
<dbReference type="AlphaFoldDB" id="A0A1Z4LY29"/>
<keyword evidence="2" id="KW-1185">Reference proteome</keyword>
<gene>
    <name evidence="1" type="ORF">NIES267_55140</name>
</gene>
<reference evidence="1 2" key="1">
    <citation type="submission" date="2017-06" db="EMBL/GenBank/DDBJ databases">
        <title>Genome sequencing of cyanobaciteial culture collection at National Institute for Environmental Studies (NIES).</title>
        <authorList>
            <person name="Hirose Y."/>
            <person name="Shimura Y."/>
            <person name="Fujisawa T."/>
            <person name="Nakamura Y."/>
            <person name="Kawachi M."/>
        </authorList>
    </citation>
    <scope>NUCLEOTIDE SEQUENCE [LARGE SCALE GENOMIC DNA]</scope>
    <source>
        <strain evidence="1 2">NIES-267</strain>
    </source>
</reference>
<evidence type="ECO:0000313" key="1">
    <source>
        <dbReference type="EMBL" id="BAY86008.1"/>
    </source>
</evidence>
<sequence length="96" mass="11177">MTDNLIPSYLESEQDNYLLVHKREIFALHFAFHCLSETISKVQNTNPESLKIEMMEEFRLYAQNALEIKVDEMSEKLIQLCEDFCDIVDSSPDESA</sequence>
<dbReference type="Proteomes" id="UP000218418">
    <property type="component" value="Chromosome"/>
</dbReference>
<dbReference type="EMBL" id="AP018227">
    <property type="protein sequence ID" value="BAY86008.1"/>
    <property type="molecule type" value="Genomic_DNA"/>
</dbReference>